<gene>
    <name evidence="1" type="ORF">DPPLL_10970</name>
</gene>
<sequence length="80" mass="9078">MSEAAAAMPAMFKPIIDKCEGCERIVEQDGVRYCRTYANPEAKWRLGICNFATHQKPEIVVAKVRINPLKASKRASKRKR</sequence>
<evidence type="ECO:0000313" key="1">
    <source>
        <dbReference type="EMBL" id="BDD86732.1"/>
    </source>
</evidence>
<dbReference type="RefSeq" id="WP_284153806.1">
    <property type="nucleotide sequence ID" value="NZ_AP025516.1"/>
</dbReference>
<dbReference type="Proteomes" id="UP000830055">
    <property type="component" value="Chromosome"/>
</dbReference>
<dbReference type="NCBIfam" id="NF038144">
    <property type="entry name" value="PxxKW"/>
    <property type="match status" value="1"/>
</dbReference>
<protein>
    <submittedName>
        <fullName evidence="1">Uncharacterized protein</fullName>
    </submittedName>
</protein>
<reference evidence="1 2" key="1">
    <citation type="submission" date="2022-01" db="EMBL/GenBank/DDBJ databases">
        <title>Desulfofustis limnae sp. nov., a novel mesophilic sulfate-reducing bacterium isolated from marsh soil.</title>
        <authorList>
            <person name="Watanabe M."/>
            <person name="Takahashi A."/>
            <person name="Kojima H."/>
            <person name="Fukui M."/>
        </authorList>
    </citation>
    <scope>NUCLEOTIDE SEQUENCE [LARGE SCALE GENOMIC DNA]</scope>
    <source>
        <strain evidence="1 2">PPLL</strain>
    </source>
</reference>
<accession>A0ABM7W706</accession>
<evidence type="ECO:0000313" key="2">
    <source>
        <dbReference type="Proteomes" id="UP000830055"/>
    </source>
</evidence>
<keyword evidence="2" id="KW-1185">Reference proteome</keyword>
<dbReference type="Pfam" id="PF20657">
    <property type="entry name" value="DUF6811"/>
    <property type="match status" value="1"/>
</dbReference>
<organism evidence="1 2">
    <name type="scientific">Desulfofustis limnaeus</name>
    <dbReference type="NCBI Taxonomy" id="2740163"/>
    <lineage>
        <taxon>Bacteria</taxon>
        <taxon>Pseudomonadati</taxon>
        <taxon>Thermodesulfobacteriota</taxon>
        <taxon>Desulfobulbia</taxon>
        <taxon>Desulfobulbales</taxon>
        <taxon>Desulfocapsaceae</taxon>
        <taxon>Desulfofustis</taxon>
    </lineage>
</organism>
<proteinExistence type="predicted"/>
<dbReference type="InterPro" id="IPR047766">
    <property type="entry name" value="PxxKW_fam"/>
</dbReference>
<dbReference type="EMBL" id="AP025516">
    <property type="protein sequence ID" value="BDD86732.1"/>
    <property type="molecule type" value="Genomic_DNA"/>
</dbReference>
<name>A0ABM7W706_9BACT</name>